<organism evidence="1 2">
    <name type="scientific">Cotesia glomerata</name>
    <name type="common">Lepidopteran parasitic wasp</name>
    <name type="synonym">Apanteles glomeratus</name>
    <dbReference type="NCBI Taxonomy" id="32391"/>
    <lineage>
        <taxon>Eukaryota</taxon>
        <taxon>Metazoa</taxon>
        <taxon>Ecdysozoa</taxon>
        <taxon>Arthropoda</taxon>
        <taxon>Hexapoda</taxon>
        <taxon>Insecta</taxon>
        <taxon>Pterygota</taxon>
        <taxon>Neoptera</taxon>
        <taxon>Endopterygota</taxon>
        <taxon>Hymenoptera</taxon>
        <taxon>Apocrita</taxon>
        <taxon>Ichneumonoidea</taxon>
        <taxon>Braconidae</taxon>
        <taxon>Microgastrinae</taxon>
        <taxon>Cotesia</taxon>
    </lineage>
</organism>
<evidence type="ECO:0000313" key="1">
    <source>
        <dbReference type="EMBL" id="KAH0535454.1"/>
    </source>
</evidence>
<dbReference type="Proteomes" id="UP000826195">
    <property type="component" value="Unassembled WGS sequence"/>
</dbReference>
<protein>
    <submittedName>
        <fullName evidence="1">Uncharacterized protein</fullName>
    </submittedName>
</protein>
<reference evidence="1 2" key="1">
    <citation type="journal article" date="2021" name="J. Hered.">
        <title>A chromosome-level genome assembly of the parasitoid wasp, Cotesia glomerata (Hymenoptera: Braconidae).</title>
        <authorList>
            <person name="Pinto B.J."/>
            <person name="Weis J.J."/>
            <person name="Gamble T."/>
            <person name="Ode P.J."/>
            <person name="Paul R."/>
            <person name="Zaspel J.M."/>
        </authorList>
    </citation>
    <scope>NUCLEOTIDE SEQUENCE [LARGE SCALE GENOMIC DNA]</scope>
    <source>
        <strain evidence="1">CgM1</strain>
    </source>
</reference>
<evidence type="ECO:0000313" key="2">
    <source>
        <dbReference type="Proteomes" id="UP000826195"/>
    </source>
</evidence>
<dbReference type="EMBL" id="JAHXZJ010002982">
    <property type="protein sequence ID" value="KAH0535454.1"/>
    <property type="molecule type" value="Genomic_DNA"/>
</dbReference>
<keyword evidence="2" id="KW-1185">Reference proteome</keyword>
<dbReference type="AlphaFoldDB" id="A0AAV7HEC5"/>
<comment type="caution">
    <text evidence="1">The sequence shown here is derived from an EMBL/GenBank/DDBJ whole genome shotgun (WGS) entry which is preliminary data.</text>
</comment>
<sequence>MEIIQVLVSSVVKAHHQIISLSLSKEKAYIRQCDSQVISNRPATLGSNLNIRWNNLKAGTITIKAFFEQCSILQNKVHLRKNIVKLSTNATFTWPPGKTTLWIWAHISRGPINQLHLDGVQYLTPQMHQELIPMAHKRKNTHTDNCSRTNLKIDSILLFKT</sequence>
<name>A0AAV7HEC5_COTGL</name>
<proteinExistence type="predicted"/>
<gene>
    <name evidence="1" type="ORF">KQX54_016541</name>
</gene>
<accession>A0AAV7HEC5</accession>